<dbReference type="EMBL" id="VSRR010000622">
    <property type="protein sequence ID" value="MPC17801.1"/>
    <property type="molecule type" value="Genomic_DNA"/>
</dbReference>
<reference evidence="2 3" key="1">
    <citation type="submission" date="2019-05" db="EMBL/GenBank/DDBJ databases">
        <title>Another draft genome of Portunus trituberculatus and its Hox gene families provides insights of decapod evolution.</title>
        <authorList>
            <person name="Jeong J.-H."/>
            <person name="Song I."/>
            <person name="Kim S."/>
            <person name="Choi T."/>
            <person name="Kim D."/>
            <person name="Ryu S."/>
            <person name="Kim W."/>
        </authorList>
    </citation>
    <scope>NUCLEOTIDE SEQUENCE [LARGE SCALE GENOMIC DNA]</scope>
    <source>
        <tissue evidence="2">Muscle</tissue>
    </source>
</reference>
<dbReference type="AlphaFoldDB" id="A0A5B7D926"/>
<keyword evidence="3" id="KW-1185">Reference proteome</keyword>
<comment type="caution">
    <text evidence="2">The sequence shown here is derived from an EMBL/GenBank/DDBJ whole genome shotgun (WGS) entry which is preliminary data.</text>
</comment>
<name>A0A5B7D926_PORTR</name>
<sequence>MTPKRHINGENKESGESVSVSELQPATSVFTGITPRDKLDIFIDSYSSSISLLPSSTILHLQYLQIKIIKKNTLKFL</sequence>
<evidence type="ECO:0000313" key="3">
    <source>
        <dbReference type="Proteomes" id="UP000324222"/>
    </source>
</evidence>
<proteinExistence type="predicted"/>
<gene>
    <name evidence="2" type="ORF">E2C01_010667</name>
</gene>
<evidence type="ECO:0000256" key="1">
    <source>
        <dbReference type="SAM" id="MobiDB-lite"/>
    </source>
</evidence>
<organism evidence="2 3">
    <name type="scientific">Portunus trituberculatus</name>
    <name type="common">Swimming crab</name>
    <name type="synonym">Neptunus trituberculatus</name>
    <dbReference type="NCBI Taxonomy" id="210409"/>
    <lineage>
        <taxon>Eukaryota</taxon>
        <taxon>Metazoa</taxon>
        <taxon>Ecdysozoa</taxon>
        <taxon>Arthropoda</taxon>
        <taxon>Crustacea</taxon>
        <taxon>Multicrustacea</taxon>
        <taxon>Malacostraca</taxon>
        <taxon>Eumalacostraca</taxon>
        <taxon>Eucarida</taxon>
        <taxon>Decapoda</taxon>
        <taxon>Pleocyemata</taxon>
        <taxon>Brachyura</taxon>
        <taxon>Eubrachyura</taxon>
        <taxon>Portunoidea</taxon>
        <taxon>Portunidae</taxon>
        <taxon>Portuninae</taxon>
        <taxon>Portunus</taxon>
    </lineage>
</organism>
<dbReference type="Proteomes" id="UP000324222">
    <property type="component" value="Unassembled WGS sequence"/>
</dbReference>
<feature type="region of interest" description="Disordered" evidence="1">
    <location>
        <begin position="1"/>
        <end position="21"/>
    </location>
</feature>
<evidence type="ECO:0000313" key="2">
    <source>
        <dbReference type="EMBL" id="MPC17801.1"/>
    </source>
</evidence>
<accession>A0A5B7D926</accession>
<protein>
    <submittedName>
        <fullName evidence="2">Uncharacterized protein</fullName>
    </submittedName>
</protein>